<evidence type="ECO:0000259" key="2">
    <source>
        <dbReference type="Pfam" id="PF04773"/>
    </source>
</evidence>
<dbReference type="InterPro" id="IPR032508">
    <property type="entry name" value="FecR_C"/>
</dbReference>
<dbReference type="EMBL" id="OBEH01000001">
    <property type="protein sequence ID" value="SNY95405.1"/>
    <property type="molecule type" value="Genomic_DNA"/>
</dbReference>
<evidence type="ECO:0000259" key="3">
    <source>
        <dbReference type="Pfam" id="PF16344"/>
    </source>
</evidence>
<dbReference type="OrthoDB" id="651134at2"/>
<dbReference type="GO" id="GO:0016989">
    <property type="term" value="F:sigma factor antagonist activity"/>
    <property type="evidence" value="ECO:0007669"/>
    <property type="project" value="TreeGrafter"/>
</dbReference>
<dbReference type="InterPro" id="IPR006860">
    <property type="entry name" value="FecR"/>
</dbReference>
<dbReference type="Pfam" id="PF16344">
    <property type="entry name" value="FecR_C"/>
    <property type="match status" value="1"/>
</dbReference>
<protein>
    <submittedName>
        <fullName evidence="4">FecR family protein</fullName>
    </submittedName>
</protein>
<dbReference type="AlphaFoldDB" id="A0A285ME04"/>
<dbReference type="RefSeq" id="WP_097044705.1">
    <property type="nucleotide sequence ID" value="NZ_OBEH01000001.1"/>
</dbReference>
<organism evidence="4 5">
    <name type="scientific">Flagellimonas pacifica</name>
    <dbReference type="NCBI Taxonomy" id="1247520"/>
    <lineage>
        <taxon>Bacteria</taxon>
        <taxon>Pseudomonadati</taxon>
        <taxon>Bacteroidota</taxon>
        <taxon>Flavobacteriia</taxon>
        <taxon>Flavobacteriales</taxon>
        <taxon>Flavobacteriaceae</taxon>
        <taxon>Flagellimonas</taxon>
    </lineage>
</organism>
<gene>
    <name evidence="4" type="ORF">SAMN06265377_1073</name>
</gene>
<sequence>MTDKKLEILLQRFRQGGLTEKELDNLIDLLSDEKTKKKYKESVEVEYLLSIKYVDIDPKAAYLDFLSKKSLRDRSGNALRKRRNAFFGYAAVFLGFIGLGYLLWLNNGKELSPSPLIEIEEKAITLQLESGKTKVIHEDGSSQITDENGRTLAVQKDGGITYEENTDIEKLVYNELHVPYGKKFRIELSDGTMVHLNSGSSLKYPIKFLKGKNRDVFIDGEAFFDVIEDKEHPFTVHAGEVNVRVLGTNFNVSSYKEDVSVNTVLVSGHVKLYDASDRYDSKTSFDIEPEQMGVWNKEQGEFSSKQVDTNIHTAWMQGKLIFRDMPFKDIRKKLERHYNVSIVNSNEVFDENTFSAAFDIENIEEVLETFSRNFGIKYEIINNEVIIKPKN</sequence>
<evidence type="ECO:0000256" key="1">
    <source>
        <dbReference type="SAM" id="Phobius"/>
    </source>
</evidence>
<feature type="domain" description="FecR protein" evidence="2">
    <location>
        <begin position="180"/>
        <end position="271"/>
    </location>
</feature>
<evidence type="ECO:0000313" key="4">
    <source>
        <dbReference type="EMBL" id="SNY95405.1"/>
    </source>
</evidence>
<feature type="transmembrane region" description="Helical" evidence="1">
    <location>
        <begin position="86"/>
        <end position="105"/>
    </location>
</feature>
<dbReference type="PANTHER" id="PTHR30273:SF2">
    <property type="entry name" value="PROTEIN FECR"/>
    <property type="match status" value="1"/>
</dbReference>
<dbReference type="Gene3D" id="3.55.50.30">
    <property type="match status" value="1"/>
</dbReference>
<keyword evidence="5" id="KW-1185">Reference proteome</keyword>
<keyword evidence="1" id="KW-0472">Membrane</keyword>
<name>A0A285ME04_9FLAO</name>
<keyword evidence="1" id="KW-1133">Transmembrane helix</keyword>
<accession>A0A285ME04</accession>
<feature type="domain" description="Protein FecR C-terminal" evidence="3">
    <location>
        <begin position="319"/>
        <end position="387"/>
    </location>
</feature>
<proteinExistence type="predicted"/>
<evidence type="ECO:0000313" key="5">
    <source>
        <dbReference type="Proteomes" id="UP000219048"/>
    </source>
</evidence>
<dbReference type="Proteomes" id="UP000219048">
    <property type="component" value="Unassembled WGS sequence"/>
</dbReference>
<dbReference type="Pfam" id="PF04773">
    <property type="entry name" value="FecR"/>
    <property type="match status" value="1"/>
</dbReference>
<dbReference type="InterPro" id="IPR012373">
    <property type="entry name" value="Ferrdict_sens_TM"/>
</dbReference>
<dbReference type="PANTHER" id="PTHR30273">
    <property type="entry name" value="PERIPLASMIC SIGNAL SENSOR AND SIGMA FACTOR ACTIVATOR FECR-RELATED"/>
    <property type="match status" value="1"/>
</dbReference>
<reference evidence="5" key="1">
    <citation type="submission" date="2017-09" db="EMBL/GenBank/DDBJ databases">
        <authorList>
            <person name="Varghese N."/>
            <person name="Submissions S."/>
        </authorList>
    </citation>
    <scope>NUCLEOTIDE SEQUENCE [LARGE SCALE GENOMIC DNA]</scope>
    <source>
        <strain evidence="5">DSM 25885</strain>
    </source>
</reference>
<keyword evidence="1" id="KW-0812">Transmembrane</keyword>
<dbReference type="Gene3D" id="2.60.120.1440">
    <property type="match status" value="1"/>
</dbReference>